<protein>
    <submittedName>
        <fullName evidence="1">Uncharacterized protein</fullName>
    </submittedName>
</protein>
<reference evidence="1 2" key="1">
    <citation type="submission" date="2024-09" db="EMBL/GenBank/DDBJ databases">
        <authorList>
            <person name="Sun Q."/>
            <person name="Mori K."/>
        </authorList>
    </citation>
    <scope>NUCLEOTIDE SEQUENCE [LARGE SCALE GENOMIC DNA]</scope>
    <source>
        <strain evidence="1 2">TBRC 4938</strain>
    </source>
</reference>
<proteinExistence type="predicted"/>
<accession>A0ABV6AKP6</accession>
<comment type="caution">
    <text evidence="1">The sequence shown here is derived from an EMBL/GenBank/DDBJ whole genome shotgun (WGS) entry which is preliminary data.</text>
</comment>
<dbReference type="EMBL" id="JBHMAA010000024">
    <property type="protein sequence ID" value="MFB9951198.1"/>
    <property type="molecule type" value="Genomic_DNA"/>
</dbReference>
<dbReference type="Proteomes" id="UP001589692">
    <property type="component" value="Unassembled WGS sequence"/>
</dbReference>
<evidence type="ECO:0000313" key="1">
    <source>
        <dbReference type="EMBL" id="MFB9951198.1"/>
    </source>
</evidence>
<organism evidence="1 2">
    <name type="scientific">Rhizobium puerariae</name>
    <dbReference type="NCBI Taxonomy" id="1585791"/>
    <lineage>
        <taxon>Bacteria</taxon>
        <taxon>Pseudomonadati</taxon>
        <taxon>Pseudomonadota</taxon>
        <taxon>Alphaproteobacteria</taxon>
        <taxon>Hyphomicrobiales</taxon>
        <taxon>Rhizobiaceae</taxon>
        <taxon>Rhizobium/Agrobacterium group</taxon>
        <taxon>Rhizobium</taxon>
    </lineage>
</organism>
<gene>
    <name evidence="1" type="ORF">ACFFP0_20315</name>
</gene>
<evidence type="ECO:0000313" key="2">
    <source>
        <dbReference type="Proteomes" id="UP001589692"/>
    </source>
</evidence>
<keyword evidence="2" id="KW-1185">Reference proteome</keyword>
<dbReference type="RefSeq" id="WP_377264017.1">
    <property type="nucleotide sequence ID" value="NZ_JBHMAA010000024.1"/>
</dbReference>
<sequence length="57" mass="6345">MTATFLLKNEDSKSKLLSHLAQFRLIPPQNCAVTFYPLHAIVSSQHSFALGSARTAW</sequence>
<name>A0ABV6AKP6_9HYPH</name>